<feature type="transmembrane region" description="Helical" evidence="1">
    <location>
        <begin position="35"/>
        <end position="58"/>
    </location>
</feature>
<keyword evidence="1" id="KW-0812">Transmembrane</keyword>
<protein>
    <submittedName>
        <fullName evidence="2">Uncharacterized protein</fullName>
    </submittedName>
</protein>
<sequence>MMIIILAWTGPLIHPLLMCCGIVYAPLFGGQGGVAWSYSAWVIQWVCLKVCPMTLITLAQEGISDSSLTIEKKRQLVVQLRKTNYVLYRYIKMVYQQQIKNKQKRIIVRFCSALFYSLMYHQ</sequence>
<organism evidence="2 3">
    <name type="scientific">Halteria grandinella</name>
    <dbReference type="NCBI Taxonomy" id="5974"/>
    <lineage>
        <taxon>Eukaryota</taxon>
        <taxon>Sar</taxon>
        <taxon>Alveolata</taxon>
        <taxon>Ciliophora</taxon>
        <taxon>Intramacronucleata</taxon>
        <taxon>Spirotrichea</taxon>
        <taxon>Stichotrichia</taxon>
        <taxon>Sporadotrichida</taxon>
        <taxon>Halteriidae</taxon>
        <taxon>Halteria</taxon>
    </lineage>
</organism>
<dbReference type="AlphaFoldDB" id="A0A8J8NPE2"/>
<reference evidence="2" key="1">
    <citation type="submission" date="2019-06" db="EMBL/GenBank/DDBJ databases">
        <authorList>
            <person name="Zheng W."/>
        </authorList>
    </citation>
    <scope>NUCLEOTIDE SEQUENCE</scope>
    <source>
        <strain evidence="2">QDHG01</strain>
    </source>
</reference>
<dbReference type="Proteomes" id="UP000785679">
    <property type="component" value="Unassembled WGS sequence"/>
</dbReference>
<evidence type="ECO:0000313" key="3">
    <source>
        <dbReference type="Proteomes" id="UP000785679"/>
    </source>
</evidence>
<comment type="caution">
    <text evidence="2">The sequence shown here is derived from an EMBL/GenBank/DDBJ whole genome shotgun (WGS) entry which is preliminary data.</text>
</comment>
<evidence type="ECO:0000256" key="1">
    <source>
        <dbReference type="SAM" id="Phobius"/>
    </source>
</evidence>
<dbReference type="EMBL" id="RRYP01010352">
    <property type="protein sequence ID" value="TNV78434.1"/>
    <property type="molecule type" value="Genomic_DNA"/>
</dbReference>
<evidence type="ECO:0000313" key="2">
    <source>
        <dbReference type="EMBL" id="TNV78434.1"/>
    </source>
</evidence>
<keyword evidence="1" id="KW-0472">Membrane</keyword>
<proteinExistence type="predicted"/>
<gene>
    <name evidence="2" type="ORF">FGO68_gene3782</name>
</gene>
<name>A0A8J8NPE2_HALGN</name>
<accession>A0A8J8NPE2</accession>
<keyword evidence="3" id="KW-1185">Reference proteome</keyword>
<keyword evidence="1" id="KW-1133">Transmembrane helix</keyword>